<dbReference type="RefSeq" id="XP_004832880.1">
    <property type="nucleotide sequence ID" value="XM_004832823.1"/>
</dbReference>
<dbReference type="AlphaFoldDB" id="L1LE46"/>
<dbReference type="InterPro" id="IPR036915">
    <property type="entry name" value="Cyclin-like_sf"/>
</dbReference>
<comment type="caution">
    <text evidence="1">The sequence shown here is derived from an EMBL/GenBank/DDBJ whole genome shotgun (WGS) entry which is preliminary data.</text>
</comment>
<protein>
    <submittedName>
        <fullName evidence="1">Uncharacterized protein</fullName>
    </submittedName>
</protein>
<dbReference type="OrthoDB" id="365071at2759"/>
<sequence length="557" mass="65314">MTNEYSVTRWNIDEMERKYPNNPLMSRHLLHKNAIYKMCQVYDTLNRSFKDILIVDTCRTLQIDIDEYKTSSLNLLTHLPKPYEMSTMDSSPNLWSDLFHTEVSMLCNTKLLDESIEIANKLKKWALKMVKNGMTVEDTMHSSVDSFDGPIHDINCIETMEFTIAHVLNNVYVYNARLSDAPREQREYYDYVTRSLFYIKEEQLLTRVDAVEKERGNVLLFLRQLSKIFDIDKCTHNLAILYFDTYITRSINEGSITALELDYKTLLKIATAAYLLAAALREHWIDISRDTYLEHAVNRSLNAFQAHDVVMVQLDILQTMPKGFTNIYVTMEYGLFYLANIRGAANWPQESGDSSSSVYGLSNTRSIDTEYLDTPTFDVDNTGCLDYLLLNTAFSYIVENGSFIWLYQCLSRWDDVYIAKNWNRFTPPSRAAAVLIFHLFVNFYNIDPEVHLEWCRRFSFKIFRMYYDCDLALWYKVFKDRIAIFLRNIEQSSQRLHEMATLFKLASHKFRAAEALLYVFWTRSILPIWEFGYQLQDLDLEGAKNKLSNIMDIIIET</sequence>
<evidence type="ECO:0000313" key="1">
    <source>
        <dbReference type="EMBL" id="EKX73428.1"/>
    </source>
</evidence>
<dbReference type="EMBL" id="ACOU01000003">
    <property type="protein sequence ID" value="EKX73428.1"/>
    <property type="molecule type" value="Genomic_DNA"/>
</dbReference>
<dbReference type="KEGG" id="beq:BEWA_054850"/>
<dbReference type="Proteomes" id="UP000031512">
    <property type="component" value="Unassembled WGS sequence"/>
</dbReference>
<accession>L1LE46</accession>
<organism evidence="1 2">
    <name type="scientific">Theileria equi strain WA</name>
    <dbReference type="NCBI Taxonomy" id="1537102"/>
    <lineage>
        <taxon>Eukaryota</taxon>
        <taxon>Sar</taxon>
        <taxon>Alveolata</taxon>
        <taxon>Apicomplexa</taxon>
        <taxon>Aconoidasida</taxon>
        <taxon>Piroplasmida</taxon>
        <taxon>Theileriidae</taxon>
        <taxon>Theileria</taxon>
    </lineage>
</organism>
<dbReference type="VEuPathDB" id="PiroplasmaDB:BEWA_054850"/>
<keyword evidence="2" id="KW-1185">Reference proteome</keyword>
<dbReference type="Gene3D" id="1.10.472.10">
    <property type="entry name" value="Cyclin-like"/>
    <property type="match status" value="1"/>
</dbReference>
<gene>
    <name evidence="1" type="ORF">BEWA_054850</name>
</gene>
<dbReference type="GeneID" id="15803035"/>
<proteinExistence type="predicted"/>
<reference evidence="1 2" key="1">
    <citation type="journal article" date="2012" name="BMC Genomics">
        <title>Comparative genomic analysis and phylogenetic position of Theileria equi.</title>
        <authorList>
            <person name="Kappmeyer L.S."/>
            <person name="Thiagarajan M."/>
            <person name="Herndon D.R."/>
            <person name="Ramsay J.D."/>
            <person name="Caler E."/>
            <person name="Djikeng A."/>
            <person name="Gillespie J.J."/>
            <person name="Lau A.O."/>
            <person name="Roalson E.H."/>
            <person name="Silva J.C."/>
            <person name="Silva M.G."/>
            <person name="Suarez C.E."/>
            <person name="Ueti M.W."/>
            <person name="Nene V.M."/>
            <person name="Mealey R.H."/>
            <person name="Knowles D.P."/>
            <person name="Brayton K.A."/>
        </authorList>
    </citation>
    <scope>NUCLEOTIDE SEQUENCE [LARGE SCALE GENOMIC DNA]</scope>
    <source>
        <strain evidence="1 2">WA</strain>
    </source>
</reference>
<name>L1LE46_THEEQ</name>
<evidence type="ECO:0000313" key="2">
    <source>
        <dbReference type="Proteomes" id="UP000031512"/>
    </source>
</evidence>
<dbReference type="SUPFAM" id="SSF47954">
    <property type="entry name" value="Cyclin-like"/>
    <property type="match status" value="1"/>
</dbReference>
<dbReference type="eggNOG" id="ENOG502T17Q">
    <property type="taxonomic scope" value="Eukaryota"/>
</dbReference>